<feature type="compositionally biased region" description="Low complexity" evidence="1">
    <location>
        <begin position="66"/>
        <end position="81"/>
    </location>
</feature>
<keyword evidence="2" id="KW-0732">Signal</keyword>
<feature type="signal peptide" evidence="2">
    <location>
        <begin position="1"/>
        <end position="20"/>
    </location>
</feature>
<feature type="compositionally biased region" description="Basic and acidic residues" evidence="1">
    <location>
        <begin position="21"/>
        <end position="31"/>
    </location>
</feature>
<dbReference type="EMBL" id="JACAZH010000002">
    <property type="protein sequence ID" value="KAF7375825.1"/>
    <property type="molecule type" value="Genomic_DNA"/>
</dbReference>
<feature type="compositionally biased region" description="Polar residues" evidence="1">
    <location>
        <begin position="37"/>
        <end position="65"/>
    </location>
</feature>
<evidence type="ECO:0000256" key="2">
    <source>
        <dbReference type="SAM" id="SignalP"/>
    </source>
</evidence>
<keyword evidence="4" id="KW-1185">Reference proteome</keyword>
<feature type="compositionally biased region" description="Polar residues" evidence="1">
    <location>
        <begin position="82"/>
        <end position="123"/>
    </location>
</feature>
<gene>
    <name evidence="3" type="ORF">MSAN_00472400</name>
</gene>
<feature type="region of interest" description="Disordered" evidence="1">
    <location>
        <begin position="21"/>
        <end position="123"/>
    </location>
</feature>
<evidence type="ECO:0000313" key="4">
    <source>
        <dbReference type="Proteomes" id="UP000623467"/>
    </source>
</evidence>
<dbReference type="Proteomes" id="UP000623467">
    <property type="component" value="Unassembled WGS sequence"/>
</dbReference>
<dbReference type="AlphaFoldDB" id="A0A8H6ZB48"/>
<sequence>MFLLALGLTRAPAWLAGVDAAERDPSSHSDVDAEAGEQQNPNPHSTSSLNPTPNPNATARSPQGLNPNTNTNPDATTNSNPILNFSNTRPNTKMNSNSDTNTNIKDPNGARNTDSKPMNSNGINADLMPKLDPSIEALIAQSRASRLATLARVRTLVAADPFHSSGNTPDPPP</sequence>
<reference evidence="3" key="1">
    <citation type="submission" date="2020-05" db="EMBL/GenBank/DDBJ databases">
        <title>Mycena genomes resolve the evolution of fungal bioluminescence.</title>
        <authorList>
            <person name="Tsai I.J."/>
        </authorList>
    </citation>
    <scope>NUCLEOTIDE SEQUENCE</scope>
    <source>
        <strain evidence="3">160909Yilan</strain>
    </source>
</reference>
<evidence type="ECO:0000256" key="1">
    <source>
        <dbReference type="SAM" id="MobiDB-lite"/>
    </source>
</evidence>
<name>A0A8H6ZB48_9AGAR</name>
<accession>A0A8H6ZB48</accession>
<feature type="chain" id="PRO_5034962930" evidence="2">
    <location>
        <begin position="21"/>
        <end position="173"/>
    </location>
</feature>
<comment type="caution">
    <text evidence="3">The sequence shown here is derived from an EMBL/GenBank/DDBJ whole genome shotgun (WGS) entry which is preliminary data.</text>
</comment>
<proteinExistence type="predicted"/>
<organism evidence="3 4">
    <name type="scientific">Mycena sanguinolenta</name>
    <dbReference type="NCBI Taxonomy" id="230812"/>
    <lineage>
        <taxon>Eukaryota</taxon>
        <taxon>Fungi</taxon>
        <taxon>Dikarya</taxon>
        <taxon>Basidiomycota</taxon>
        <taxon>Agaricomycotina</taxon>
        <taxon>Agaricomycetes</taxon>
        <taxon>Agaricomycetidae</taxon>
        <taxon>Agaricales</taxon>
        <taxon>Marasmiineae</taxon>
        <taxon>Mycenaceae</taxon>
        <taxon>Mycena</taxon>
    </lineage>
</organism>
<evidence type="ECO:0000313" key="3">
    <source>
        <dbReference type="EMBL" id="KAF7375825.1"/>
    </source>
</evidence>
<protein>
    <submittedName>
        <fullName evidence="3">Uncharacterized protein</fullName>
    </submittedName>
</protein>